<proteinExistence type="predicted"/>
<keyword evidence="4" id="KW-1185">Reference proteome</keyword>
<dbReference type="PROSITE" id="PS51257">
    <property type="entry name" value="PROKAR_LIPOPROTEIN"/>
    <property type="match status" value="1"/>
</dbReference>
<evidence type="ECO:0008006" key="5">
    <source>
        <dbReference type="Google" id="ProtNLM"/>
    </source>
</evidence>
<dbReference type="Proteomes" id="UP000589896">
    <property type="component" value="Unassembled WGS sequence"/>
</dbReference>
<evidence type="ECO:0000256" key="1">
    <source>
        <dbReference type="SAM" id="MobiDB-lite"/>
    </source>
</evidence>
<evidence type="ECO:0000313" key="3">
    <source>
        <dbReference type="EMBL" id="NYZ64132.1"/>
    </source>
</evidence>
<sequence length="246" mass="25427">MKTLPSRTLPLVLLLAGVGMLTACSRDDTPAPAIGDAGTQPVDDGFIVRTTRNALETARKEMAESNISVGGTRAGGLDINGFRIGGASSRTSTLPKAEISPAGDFLVDGKPVEIDAAQRELLLAHRASIVAIAEAGIAIGVQGAQLGAEAAKGAITSLMSGKSAEFEARMQAEGEKMEAEAVKLCDRLPALLASQQALAAALPAFQPYATMDASDVDDCRNKRRDRRERRGNAAAEADAATGPASN</sequence>
<feature type="chain" id="PRO_5030729991" description="DUF2884 family protein" evidence="2">
    <location>
        <begin position="26"/>
        <end position="246"/>
    </location>
</feature>
<evidence type="ECO:0000313" key="4">
    <source>
        <dbReference type="Proteomes" id="UP000589896"/>
    </source>
</evidence>
<gene>
    <name evidence="3" type="ORF">H0E82_15440</name>
</gene>
<feature type="compositionally biased region" description="Low complexity" evidence="1">
    <location>
        <begin position="232"/>
        <end position="246"/>
    </location>
</feature>
<dbReference type="EMBL" id="JACCJZ010000020">
    <property type="protein sequence ID" value="NYZ64132.1"/>
    <property type="molecule type" value="Genomic_DNA"/>
</dbReference>
<feature type="signal peptide" evidence="2">
    <location>
        <begin position="1"/>
        <end position="25"/>
    </location>
</feature>
<feature type="region of interest" description="Disordered" evidence="1">
    <location>
        <begin position="213"/>
        <end position="246"/>
    </location>
</feature>
<reference evidence="3 4" key="1">
    <citation type="submission" date="2020-07" db="EMBL/GenBank/DDBJ databases">
        <title>isolation of Luteimonas sp. SJ-16.</title>
        <authorList>
            <person name="Huang X.-X."/>
            <person name="Xu L."/>
            <person name="Sun J.-Q."/>
        </authorList>
    </citation>
    <scope>NUCLEOTIDE SEQUENCE [LARGE SCALE GENOMIC DNA]</scope>
    <source>
        <strain evidence="3 4">SJ-16</strain>
    </source>
</reference>
<dbReference type="RefSeq" id="WP_180546343.1">
    <property type="nucleotide sequence ID" value="NZ_JACCJZ010000020.1"/>
</dbReference>
<keyword evidence="2" id="KW-0732">Signal</keyword>
<protein>
    <recommendedName>
        <fullName evidence="5">DUF2884 family protein</fullName>
    </recommendedName>
</protein>
<evidence type="ECO:0000256" key="2">
    <source>
        <dbReference type="SAM" id="SignalP"/>
    </source>
</evidence>
<name>A0A7Z0U059_9GAMM</name>
<comment type="caution">
    <text evidence="3">The sequence shown here is derived from an EMBL/GenBank/DDBJ whole genome shotgun (WGS) entry which is preliminary data.</text>
</comment>
<accession>A0A7Z0U059</accession>
<organism evidence="3 4">
    <name type="scientific">Luteimonas deserti</name>
    <dbReference type="NCBI Taxonomy" id="2752306"/>
    <lineage>
        <taxon>Bacteria</taxon>
        <taxon>Pseudomonadati</taxon>
        <taxon>Pseudomonadota</taxon>
        <taxon>Gammaproteobacteria</taxon>
        <taxon>Lysobacterales</taxon>
        <taxon>Lysobacteraceae</taxon>
        <taxon>Luteimonas</taxon>
    </lineage>
</organism>
<dbReference type="AlphaFoldDB" id="A0A7Z0U059"/>